<dbReference type="AlphaFoldDB" id="A0A510UEN9"/>
<accession>A0A510UEN9</accession>
<evidence type="ECO:0000313" key="2">
    <source>
        <dbReference type="Proteomes" id="UP000321787"/>
    </source>
</evidence>
<gene>
    <name evidence="1" type="ORF">AFI02nite_10630</name>
</gene>
<comment type="caution">
    <text evidence="1">The sequence shown here is derived from an EMBL/GenBank/DDBJ whole genome shotgun (WGS) entry which is preliminary data.</text>
</comment>
<dbReference type="EMBL" id="BJTZ01000004">
    <property type="protein sequence ID" value="GEK13027.1"/>
    <property type="molecule type" value="Genomic_DNA"/>
</dbReference>
<organism evidence="1 2">
    <name type="scientific">Aliivibrio fischeri</name>
    <name type="common">Vibrio fischeri</name>
    <dbReference type="NCBI Taxonomy" id="668"/>
    <lineage>
        <taxon>Bacteria</taxon>
        <taxon>Pseudomonadati</taxon>
        <taxon>Pseudomonadota</taxon>
        <taxon>Gammaproteobacteria</taxon>
        <taxon>Vibrionales</taxon>
        <taxon>Vibrionaceae</taxon>
        <taxon>Aliivibrio</taxon>
    </lineage>
</organism>
<protein>
    <recommendedName>
        <fullName evidence="3">PD-(D/E)XK nuclease superfamily protein</fullName>
    </recommendedName>
</protein>
<sequence length="407" mass="46755">MRKKLEKLLYIPQILRERFKQRQSFNLFKILRGSSDEVRLHSRFLAELLNPYGSHGKGSVFLKHFCNDVLRDTSFDLNVVTVEKEWNDIDILIRNQNGQAIIIENKVYAGDQDNQLNRYFKLVNDLNFNEDNIKLVYLSLYGKKASEQSVKGLNSDFLENNYQPISYKSHISSWLKNCRKEAVSHPELRESISQYLDLVAELTHTKQSDELMSELESWFEQELINKDSNPVALLDAVNVAKENFHAKKLHALQEAIVSRISSGVMINELESTSDFNGCVEVVARNNSFNIWLYPFNGENQGKLQVGFTSNHGTGYFNIWCSQQGDLAIYDCARRVLSVEHSSFNRNNKWSAGWKYLSDPIVLSESTDENLRKLSKDGYIEVLADKIANELNGLVLSMQSDSELKSLF</sequence>
<dbReference type="Pfam" id="PF14281">
    <property type="entry name" value="PDDEXK_4"/>
    <property type="match status" value="1"/>
</dbReference>
<dbReference type="InterPro" id="IPR029470">
    <property type="entry name" value="PDDEXK_4"/>
</dbReference>
<name>A0A510UEN9_ALIFS</name>
<reference evidence="1 2" key="1">
    <citation type="submission" date="2019-07" db="EMBL/GenBank/DDBJ databases">
        <title>Whole genome shotgun sequence of Aliivibrio fischeri NBRC 101058.</title>
        <authorList>
            <person name="Hosoyama A."/>
            <person name="Uohara A."/>
            <person name="Ohji S."/>
            <person name="Ichikawa N."/>
        </authorList>
    </citation>
    <scope>NUCLEOTIDE SEQUENCE [LARGE SCALE GENOMIC DNA]</scope>
    <source>
        <strain evidence="1 2">NBRC 101058</strain>
    </source>
</reference>
<dbReference type="Proteomes" id="UP000321787">
    <property type="component" value="Unassembled WGS sequence"/>
</dbReference>
<dbReference type="RefSeq" id="WP_146862469.1">
    <property type="nucleotide sequence ID" value="NZ_BJTZ01000004.1"/>
</dbReference>
<evidence type="ECO:0008006" key="3">
    <source>
        <dbReference type="Google" id="ProtNLM"/>
    </source>
</evidence>
<proteinExistence type="predicted"/>
<evidence type="ECO:0000313" key="1">
    <source>
        <dbReference type="EMBL" id="GEK13027.1"/>
    </source>
</evidence>